<dbReference type="InterPro" id="IPR012902">
    <property type="entry name" value="N_methyl_site"/>
</dbReference>
<gene>
    <name evidence="10" type="primary">gspJ</name>
    <name evidence="10" type="ORF">QFW81_02835</name>
</gene>
<dbReference type="PANTHER" id="PTHR39583">
    <property type="entry name" value="TYPE II SECRETION SYSTEM PROTEIN J-RELATED"/>
    <property type="match status" value="1"/>
</dbReference>
<keyword evidence="5" id="KW-0488">Methylation</keyword>
<comment type="subcellular location">
    <subcellularLocation>
        <location evidence="1">Cell inner membrane</location>
        <topology evidence="1">Single-pass membrane protein</topology>
    </subcellularLocation>
</comment>
<keyword evidence="4" id="KW-1003">Cell membrane</keyword>
<dbReference type="Gene3D" id="2.10.70.20">
    <property type="entry name" value="gspk-gspi-gspj complex like domains"/>
    <property type="match status" value="1"/>
</dbReference>
<protein>
    <recommendedName>
        <fullName evidence="3">Type II secretion system protein J</fullName>
    </recommendedName>
</protein>
<dbReference type="NCBIfam" id="TIGR02532">
    <property type="entry name" value="IV_pilin_GFxxxE"/>
    <property type="match status" value="1"/>
</dbReference>
<keyword evidence="7" id="KW-0812">Transmembrane</keyword>
<evidence type="ECO:0000256" key="8">
    <source>
        <dbReference type="ARBA" id="ARBA00022989"/>
    </source>
</evidence>
<comment type="similarity">
    <text evidence="2">Belongs to the GSP J family.</text>
</comment>
<keyword evidence="6" id="KW-0997">Cell inner membrane</keyword>
<evidence type="ECO:0000256" key="6">
    <source>
        <dbReference type="ARBA" id="ARBA00022519"/>
    </source>
</evidence>
<dbReference type="PROSITE" id="PS00409">
    <property type="entry name" value="PROKAR_NTER_METHYL"/>
    <property type="match status" value="1"/>
</dbReference>
<proteinExistence type="inferred from homology"/>
<dbReference type="NCBIfam" id="TIGR01711">
    <property type="entry name" value="gspJ"/>
    <property type="match status" value="1"/>
</dbReference>
<evidence type="ECO:0000313" key="11">
    <source>
        <dbReference type="Proteomes" id="UP001156873"/>
    </source>
</evidence>
<dbReference type="Pfam" id="PF07963">
    <property type="entry name" value="N_methyl"/>
    <property type="match status" value="1"/>
</dbReference>
<keyword evidence="8" id="KW-1133">Transmembrane helix</keyword>
<dbReference type="InterPro" id="IPR051621">
    <property type="entry name" value="T2SS_protein_J"/>
</dbReference>
<evidence type="ECO:0000256" key="5">
    <source>
        <dbReference type="ARBA" id="ARBA00022481"/>
    </source>
</evidence>
<dbReference type="Proteomes" id="UP001156873">
    <property type="component" value="Unassembled WGS sequence"/>
</dbReference>
<sequence>MRKPRRYPAPRAAGRGFTLLEVMVALALFGLIAAAGVAVMGHAVESQQILRERMDRLGEFQRARALLRADLSQAAVRLVRRADGSNTRDAFVGGRPGESGPLFAFVRRGRENPEAAARASLEYVEYRIVDGRLERSARAAVDGAAPAPARVLLDGITRARVAYLEREAWNDGWHGGATALPAAVELELDLDAIGRVRQRFLLPVSAP</sequence>
<accession>A0ABT6JQB2</accession>
<dbReference type="PANTHER" id="PTHR39583:SF2">
    <property type="entry name" value="TYPE II SECRETION SYSTEM PROTEIN J"/>
    <property type="match status" value="1"/>
</dbReference>
<evidence type="ECO:0000256" key="9">
    <source>
        <dbReference type="ARBA" id="ARBA00023136"/>
    </source>
</evidence>
<name>A0ABT6JQB2_9GAMM</name>
<keyword evidence="9" id="KW-0472">Membrane</keyword>
<evidence type="ECO:0000256" key="1">
    <source>
        <dbReference type="ARBA" id="ARBA00004377"/>
    </source>
</evidence>
<evidence type="ECO:0000313" key="10">
    <source>
        <dbReference type="EMBL" id="MDH5832871.1"/>
    </source>
</evidence>
<evidence type="ECO:0000256" key="7">
    <source>
        <dbReference type="ARBA" id="ARBA00022692"/>
    </source>
</evidence>
<dbReference type="RefSeq" id="WP_280577153.1">
    <property type="nucleotide sequence ID" value="NZ_JARXRO010000010.1"/>
</dbReference>
<dbReference type="InterPro" id="IPR010055">
    <property type="entry name" value="T2SS_protein-GspJ"/>
</dbReference>
<evidence type="ECO:0000256" key="3">
    <source>
        <dbReference type="ARBA" id="ARBA00021539"/>
    </source>
</evidence>
<keyword evidence="11" id="KW-1185">Reference proteome</keyword>
<comment type="caution">
    <text evidence="10">The sequence shown here is derived from an EMBL/GenBank/DDBJ whole genome shotgun (WGS) entry which is preliminary data.</text>
</comment>
<reference evidence="10 11" key="1">
    <citation type="submission" date="2023-04" db="EMBL/GenBank/DDBJ databases">
        <title>Luteimonas sp. M1R5S59.</title>
        <authorList>
            <person name="Sun J.-Q."/>
        </authorList>
    </citation>
    <scope>NUCLEOTIDE SEQUENCE [LARGE SCALE GENOMIC DNA]</scope>
    <source>
        <strain evidence="10 11">M1R5S59</strain>
    </source>
</reference>
<evidence type="ECO:0000256" key="2">
    <source>
        <dbReference type="ARBA" id="ARBA00011084"/>
    </source>
</evidence>
<dbReference type="SUPFAM" id="SSF54523">
    <property type="entry name" value="Pili subunits"/>
    <property type="match status" value="1"/>
</dbReference>
<dbReference type="Gene3D" id="3.10.610.10">
    <property type="entry name" value="GSPII I/J protein-like"/>
    <property type="match status" value="1"/>
</dbReference>
<dbReference type="EMBL" id="JARXRO010000010">
    <property type="protein sequence ID" value="MDH5832871.1"/>
    <property type="molecule type" value="Genomic_DNA"/>
</dbReference>
<organism evidence="10 11">
    <name type="scientific">Luteimonas kalidii</name>
    <dbReference type="NCBI Taxonomy" id="3042025"/>
    <lineage>
        <taxon>Bacteria</taxon>
        <taxon>Pseudomonadati</taxon>
        <taxon>Pseudomonadota</taxon>
        <taxon>Gammaproteobacteria</taxon>
        <taxon>Lysobacterales</taxon>
        <taxon>Lysobacteraceae</taxon>
        <taxon>Luteimonas</taxon>
    </lineage>
</organism>
<evidence type="ECO:0000256" key="4">
    <source>
        <dbReference type="ARBA" id="ARBA00022475"/>
    </source>
</evidence>
<dbReference type="Pfam" id="PF11612">
    <property type="entry name" value="T2SSJ"/>
    <property type="match status" value="1"/>
</dbReference>
<dbReference type="InterPro" id="IPR045584">
    <property type="entry name" value="Pilin-like"/>
</dbReference>